<protein>
    <submittedName>
        <fullName evidence="1">Uncharacterized protein</fullName>
    </submittedName>
</protein>
<proteinExistence type="predicted"/>
<reference evidence="1 2" key="1">
    <citation type="submission" date="2016-03" db="EMBL/GenBank/DDBJ databases">
        <title>EvidentialGene: Evidence-directed Construction of Genes on Genomes.</title>
        <authorList>
            <person name="Gilbert D.G."/>
            <person name="Choi J.-H."/>
            <person name="Mockaitis K."/>
            <person name="Colbourne J."/>
            <person name="Pfrender M."/>
        </authorList>
    </citation>
    <scope>NUCLEOTIDE SEQUENCE [LARGE SCALE GENOMIC DNA]</scope>
    <source>
        <strain evidence="1 2">Xinb3</strain>
        <tissue evidence="1">Complete organism</tissue>
    </source>
</reference>
<organism evidence="1 2">
    <name type="scientific">Daphnia magna</name>
    <dbReference type="NCBI Taxonomy" id="35525"/>
    <lineage>
        <taxon>Eukaryota</taxon>
        <taxon>Metazoa</taxon>
        <taxon>Ecdysozoa</taxon>
        <taxon>Arthropoda</taxon>
        <taxon>Crustacea</taxon>
        <taxon>Branchiopoda</taxon>
        <taxon>Diplostraca</taxon>
        <taxon>Cladocera</taxon>
        <taxon>Anomopoda</taxon>
        <taxon>Daphniidae</taxon>
        <taxon>Daphnia</taxon>
    </lineage>
</organism>
<evidence type="ECO:0000313" key="1">
    <source>
        <dbReference type="EMBL" id="KZS05397.1"/>
    </source>
</evidence>
<comment type="caution">
    <text evidence="1">The sequence shown here is derived from an EMBL/GenBank/DDBJ whole genome shotgun (WGS) entry which is preliminary data.</text>
</comment>
<keyword evidence="2" id="KW-1185">Reference proteome</keyword>
<dbReference type="Proteomes" id="UP000076858">
    <property type="component" value="Unassembled WGS sequence"/>
</dbReference>
<gene>
    <name evidence="1" type="ORF">APZ42_031417</name>
</gene>
<dbReference type="EMBL" id="LRGB01002937">
    <property type="protein sequence ID" value="KZS05397.1"/>
    <property type="molecule type" value="Genomic_DNA"/>
</dbReference>
<name>A0A164MV93_9CRUS</name>
<dbReference type="AlphaFoldDB" id="A0A164MV93"/>
<accession>A0A164MV93</accession>
<sequence length="62" mass="7137">MKGKIQAVTKLLVVEGAIHQTSDEERKQIVLVYEDVTLIHLDLKNITVRWAIFKSNKSGQRF</sequence>
<evidence type="ECO:0000313" key="2">
    <source>
        <dbReference type="Proteomes" id="UP000076858"/>
    </source>
</evidence>